<dbReference type="InterPro" id="IPR000068">
    <property type="entry name" value="GPCR_3_Ca_sens_rcpt-rel"/>
</dbReference>
<keyword evidence="7" id="KW-0297">G-protein coupled receptor</keyword>
<dbReference type="FunFam" id="3.40.50.2300:FF:000016">
    <property type="entry name" value="Taste 1 receptor member 2"/>
    <property type="match status" value="2"/>
</dbReference>
<dbReference type="PRINTS" id="PR01535">
    <property type="entry name" value="VOMERONASL2R"/>
</dbReference>
<feature type="transmembrane region" description="Helical" evidence="12">
    <location>
        <begin position="1332"/>
        <end position="1355"/>
    </location>
</feature>
<evidence type="ECO:0000256" key="13">
    <source>
        <dbReference type="SAM" id="SignalP"/>
    </source>
</evidence>
<feature type="signal peptide" evidence="13">
    <location>
        <begin position="1"/>
        <end position="19"/>
    </location>
</feature>
<dbReference type="SUPFAM" id="SSF53822">
    <property type="entry name" value="Periplasmic binding protein-like I"/>
    <property type="match status" value="2"/>
</dbReference>
<dbReference type="PRINTS" id="PR00248">
    <property type="entry name" value="GPCRMGR"/>
</dbReference>
<keyword evidence="10" id="KW-0325">Glycoprotein</keyword>
<dbReference type="OMA" id="THWNQNS"/>
<keyword evidence="9" id="KW-0675">Receptor</keyword>
<comment type="similarity">
    <text evidence="2">Belongs to the G-protein coupled receptor 3 family.</text>
</comment>
<dbReference type="PANTHER" id="PTHR24061">
    <property type="entry name" value="CALCIUM-SENSING RECEPTOR-RELATED"/>
    <property type="match status" value="1"/>
</dbReference>
<reference evidence="16" key="1">
    <citation type="journal article" date="2016" name="Nature">
        <title>Genome evolution in the allotetraploid frog Xenopus laevis.</title>
        <authorList>
            <person name="Session A.M."/>
            <person name="Uno Y."/>
            <person name="Kwon T."/>
            <person name="Chapman J.A."/>
            <person name="Toyoda A."/>
            <person name="Takahashi S."/>
            <person name="Fukui A."/>
            <person name="Hikosaka A."/>
            <person name="Suzuki A."/>
            <person name="Kondo M."/>
            <person name="van Heeringen S.J."/>
            <person name="Quigley I."/>
            <person name="Heinz S."/>
            <person name="Ogino H."/>
            <person name="Ochi H."/>
            <person name="Hellsten U."/>
            <person name="Lyons J.B."/>
            <person name="Simakov O."/>
            <person name="Putnam N."/>
            <person name="Stites J."/>
            <person name="Kuroki Y."/>
            <person name="Tanaka T."/>
            <person name="Michiue T."/>
            <person name="Watanabe M."/>
            <person name="Bogdanovic O."/>
            <person name="Lister R."/>
            <person name="Georgiou G."/>
            <person name="Paranjpe S.S."/>
            <person name="van Kruijsbergen I."/>
            <person name="Shu S."/>
            <person name="Carlson J."/>
            <person name="Kinoshita T."/>
            <person name="Ohta Y."/>
            <person name="Mawaribuchi S."/>
            <person name="Jenkins J."/>
            <person name="Grimwood J."/>
            <person name="Schmutz J."/>
            <person name="Mitros T."/>
            <person name="Mozaffari S.V."/>
            <person name="Suzuki Y."/>
            <person name="Haramoto Y."/>
            <person name="Yamamoto T.S."/>
            <person name="Takagi C."/>
            <person name="Heald R."/>
            <person name="Miller K."/>
            <person name="Haudenschild C."/>
            <person name="Kitzman J."/>
            <person name="Nakayama T."/>
            <person name="Izutsu Y."/>
            <person name="Robert J."/>
            <person name="Fortriede J."/>
            <person name="Burns K."/>
            <person name="Lotay V."/>
            <person name="Karimi K."/>
            <person name="Yasuoka Y."/>
            <person name="Dichmann D.S."/>
            <person name="Flajnik M.F."/>
            <person name="Houston D.W."/>
            <person name="Shendure J."/>
            <person name="DuPasquier L."/>
            <person name="Vize P.D."/>
            <person name="Zorn A.M."/>
            <person name="Ito M."/>
            <person name="Marcotte E.M."/>
            <person name="Wallingford J.B."/>
            <person name="Ito Y."/>
            <person name="Asashima M."/>
            <person name="Ueno N."/>
            <person name="Matsuda Y."/>
            <person name="Veenstra G.J."/>
            <person name="Fujiyama A."/>
            <person name="Harland R.M."/>
            <person name="Taira M."/>
            <person name="Rokhsar D.S."/>
        </authorList>
    </citation>
    <scope>NUCLEOTIDE SEQUENCE [LARGE SCALE GENOMIC DNA]</scope>
    <source>
        <strain evidence="16">J</strain>
    </source>
</reference>
<dbReference type="InterPro" id="IPR028082">
    <property type="entry name" value="Peripla_BP_I"/>
</dbReference>
<protein>
    <recommendedName>
        <fullName evidence="14">G-protein coupled receptors family 3 profile domain-containing protein</fullName>
    </recommendedName>
</protein>
<dbReference type="EMBL" id="CM004474">
    <property type="protein sequence ID" value="OCT81643.1"/>
    <property type="molecule type" value="Genomic_DNA"/>
</dbReference>
<dbReference type="PROSITE" id="PS50259">
    <property type="entry name" value="G_PROTEIN_RECEP_F3_4"/>
    <property type="match status" value="1"/>
</dbReference>
<dbReference type="FunFam" id="2.10.50.30:FF:000002">
    <property type="entry name" value="Vomeronasal 2 receptor, h1"/>
    <property type="match status" value="1"/>
</dbReference>
<evidence type="ECO:0000256" key="1">
    <source>
        <dbReference type="ARBA" id="ARBA00004651"/>
    </source>
</evidence>
<evidence type="ECO:0000313" key="15">
    <source>
        <dbReference type="EMBL" id="OCT81643.1"/>
    </source>
</evidence>
<keyword evidence="6 12" id="KW-1133">Transmembrane helix</keyword>
<dbReference type="InterPro" id="IPR038550">
    <property type="entry name" value="GPCR_3_9-Cys_sf"/>
</dbReference>
<evidence type="ECO:0000313" key="16">
    <source>
        <dbReference type="Proteomes" id="UP000694892"/>
    </source>
</evidence>
<dbReference type="Gene3D" id="2.10.50.30">
    <property type="entry name" value="GPCR, family 3, nine cysteines domain"/>
    <property type="match status" value="1"/>
</dbReference>
<feature type="domain" description="G-protein coupled receptors family 3 profile" evidence="14">
    <location>
        <begin position="1106"/>
        <end position="1370"/>
    </location>
</feature>
<evidence type="ECO:0000256" key="7">
    <source>
        <dbReference type="ARBA" id="ARBA00023040"/>
    </source>
</evidence>
<organism evidence="15 16">
    <name type="scientific">Xenopus laevis</name>
    <name type="common">African clawed frog</name>
    <dbReference type="NCBI Taxonomy" id="8355"/>
    <lineage>
        <taxon>Eukaryota</taxon>
        <taxon>Metazoa</taxon>
        <taxon>Chordata</taxon>
        <taxon>Craniata</taxon>
        <taxon>Vertebrata</taxon>
        <taxon>Euteleostomi</taxon>
        <taxon>Amphibia</taxon>
        <taxon>Batrachia</taxon>
        <taxon>Anura</taxon>
        <taxon>Pipoidea</taxon>
        <taxon>Pipidae</taxon>
        <taxon>Xenopodinae</taxon>
        <taxon>Xenopus</taxon>
        <taxon>Xenopus</taxon>
    </lineage>
</organism>
<proteinExistence type="inferred from homology"/>
<feature type="transmembrane region" description="Helical" evidence="12">
    <location>
        <begin position="1300"/>
        <end position="1320"/>
    </location>
</feature>
<dbReference type="Gene3D" id="3.40.50.2300">
    <property type="match status" value="4"/>
</dbReference>
<evidence type="ECO:0000256" key="8">
    <source>
        <dbReference type="ARBA" id="ARBA00023136"/>
    </source>
</evidence>
<evidence type="ECO:0000256" key="4">
    <source>
        <dbReference type="ARBA" id="ARBA00022692"/>
    </source>
</evidence>
<evidence type="ECO:0000256" key="6">
    <source>
        <dbReference type="ARBA" id="ARBA00022989"/>
    </source>
</evidence>
<name>A0A974CYC8_XENLA</name>
<dbReference type="PANTHER" id="PTHR24061:SF0">
    <property type="entry name" value="C-FAMILY ODORANT RECEPTOR OLFCT1"/>
    <property type="match status" value="1"/>
</dbReference>
<dbReference type="Proteomes" id="UP000694892">
    <property type="component" value="Chromosome 5L"/>
</dbReference>
<dbReference type="FunFam" id="2.10.50.30:FF:000003">
    <property type="entry name" value="Vomeronasal 2, receptor 120"/>
    <property type="match status" value="1"/>
</dbReference>
<dbReference type="InterPro" id="IPR000337">
    <property type="entry name" value="GPCR_3"/>
</dbReference>
<keyword evidence="5 13" id="KW-0732">Signal</keyword>
<evidence type="ECO:0000256" key="5">
    <source>
        <dbReference type="ARBA" id="ARBA00022729"/>
    </source>
</evidence>
<evidence type="ECO:0000259" key="14">
    <source>
        <dbReference type="PROSITE" id="PS50259"/>
    </source>
</evidence>
<feature type="transmembrane region" description="Helical" evidence="12">
    <location>
        <begin position="1106"/>
        <end position="1131"/>
    </location>
</feature>
<dbReference type="GO" id="GO:0005886">
    <property type="term" value="C:plasma membrane"/>
    <property type="evidence" value="ECO:0007669"/>
    <property type="project" value="UniProtKB-SubCell"/>
</dbReference>
<dbReference type="CDD" id="cd15283">
    <property type="entry name" value="7tmC_V2R_pheromone"/>
    <property type="match status" value="1"/>
</dbReference>
<keyword evidence="4 12" id="KW-0812">Transmembrane</keyword>
<sequence>MRRFLQVLLFLCSLGQEHTAPACRLQSWDMESFSQPGDVLIGGVFVIHSGFELQRPTFQEMPQPASCKDFQIRYYRDVLGLMFAIDEINGSADLLPNITLGFRLVDSCMCELWAIGGALTVMSGMRNPIPGYNCHANSLMAGIVGELVSALSLPIARVLGVLHFPQISHGSTLSALSNKMNFPSFLRTVPSNMFQNVALTRLIGLFGWTYVGMLVVDNDVGEQGGQVIQAGIEKSGSCVAFLEKIHLSYSLVQIQSVVNVIKKSSVNVIVLHSPEVHVKVLLDSLYDEGLTHKIFISSASFGLTPGVFSRKAWKVLNGTIGLIPNTGAMPGFEQFLGSLHPSRSNKYPLIRTLWEKAFSCRWPRGETQENQTNLTGLLALCTGEEDLRGLIPWLFEMNDLSYTYHAYLAVYAYAQALHSLLMCQTPTDNPPYRMCANVRDTQPWQVLNYVKKNHFRTNTGDPISFNANGDIPAAYNFVNVQIVNGSFNLVKVGRFDPDAGTGNTILLDFSSIMWNERFTQVPPSMCSSSCHPGSWKATRRGQPICCYDCIPCSLGEITNTTDATECFRCPTEQWSNEERSIFQIRDYRDVLGLMFAIDEINASADLLPNITLGFRLFDSCMCELRATAGALSVMSEMWNPAPGYDCHVHSSVVGIVGELFSALSLPIARVLGVLHVPQISHGSTLSALSNKRNFPSFLRTVPSNMFQNVALTRLIGLLGWTYVGMLVVDNDVGEQGGQIIHAGIEKSGSCVAFLEKIHLSYSMAQIQRVVNVIKKSSVNVIVLHSPEVHVKVLLDLLYDEGLTHKIFICSASFTLMPGVFSRKAWKVLNGTIGLILNTGPMPGFEQFLSSLHPSRSNKYPLIRTLWEKAFSCQWPRGETQENQTNLTGLLAVCTGEEDLRGLIPWLFEMNDLSYTYHAYLAVYAYAQALHTMCQAPTDNSPYRMCANIRDTQPWQVLNYVKKTHFRTNTGDPISFNADGDMPMAYDIVNVQIVNGSFNLVKVGRFDSEARNGNTILLDIRSIMWNERFTQVPPSMCSSSCHPGSWKATRRGQPICCYDCIPCSLGEMTNTTDAAECFRCPTEQWSNEERSMCIPKVIEFLSYQEPLGIFLAITGIIFFLITLCILLIFIKYQRTPIIKATNRELSFILLVSLTLCFLCCLIFIGSPSPITCPLRQTIFSVVFSISISSVLAKTIMVILAFKATKVDSPLRKWLGPKIPRTVVALCTMIQVGICIVWLLLSPPFPQLNSEIERHKLIFECHEGQSLFFYVTLGFMGFLAMVSFFAAFLARNLPGSYNEAKLITFSMLVFCSVWVSFIPAHLSTKGKYTVSVQIFAILASSAGLLACIFVPKCYIILLRPDRNSRNQLTSRKRIRPIG</sequence>
<dbReference type="InterPro" id="IPR004073">
    <property type="entry name" value="GPCR_3_vmron_rcpt_2"/>
</dbReference>
<dbReference type="CDD" id="cd06365">
    <property type="entry name" value="PBP1_pheromone_receptor"/>
    <property type="match status" value="2"/>
</dbReference>
<dbReference type="InterPro" id="IPR001828">
    <property type="entry name" value="ANF_lig-bd_rcpt"/>
</dbReference>
<feature type="transmembrane region" description="Helical" evidence="12">
    <location>
        <begin position="1177"/>
        <end position="1200"/>
    </location>
</feature>
<feature type="transmembrane region" description="Helical" evidence="12">
    <location>
        <begin position="1221"/>
        <end position="1239"/>
    </location>
</feature>
<dbReference type="Pfam" id="PF00003">
    <property type="entry name" value="7tm_3"/>
    <property type="match status" value="1"/>
</dbReference>
<comment type="subcellular location">
    <subcellularLocation>
        <location evidence="1">Cell membrane</location>
        <topology evidence="1">Multi-pass membrane protein</topology>
    </subcellularLocation>
</comment>
<evidence type="ECO:0000256" key="9">
    <source>
        <dbReference type="ARBA" id="ARBA00023170"/>
    </source>
</evidence>
<evidence type="ECO:0000256" key="2">
    <source>
        <dbReference type="ARBA" id="ARBA00007242"/>
    </source>
</evidence>
<evidence type="ECO:0000256" key="3">
    <source>
        <dbReference type="ARBA" id="ARBA00022475"/>
    </source>
</evidence>
<accession>A0A974CYC8</accession>
<feature type="chain" id="PRO_5037777283" description="G-protein coupled receptors family 3 profile domain-containing protein" evidence="13">
    <location>
        <begin position="20"/>
        <end position="1376"/>
    </location>
</feature>
<dbReference type="Pfam" id="PF07562">
    <property type="entry name" value="NCD3G"/>
    <property type="match status" value="2"/>
</dbReference>
<dbReference type="PROSITE" id="PS00981">
    <property type="entry name" value="G_PROTEIN_RECEP_F3_3"/>
    <property type="match status" value="1"/>
</dbReference>
<evidence type="ECO:0000256" key="11">
    <source>
        <dbReference type="ARBA" id="ARBA00023224"/>
    </source>
</evidence>
<dbReference type="InterPro" id="IPR017978">
    <property type="entry name" value="GPCR_3_C"/>
</dbReference>
<dbReference type="InterPro" id="IPR011500">
    <property type="entry name" value="GPCR_3_9-Cys_dom"/>
</dbReference>
<gene>
    <name evidence="15" type="ORF">XELAEV_18028466mg</name>
</gene>
<dbReference type="GO" id="GO:0004930">
    <property type="term" value="F:G protein-coupled receptor activity"/>
    <property type="evidence" value="ECO:0007669"/>
    <property type="project" value="UniProtKB-KW"/>
</dbReference>
<keyword evidence="8 12" id="KW-0472">Membrane</keyword>
<feature type="transmembrane region" description="Helical" evidence="12">
    <location>
        <begin position="1143"/>
        <end position="1165"/>
    </location>
</feature>
<keyword evidence="11" id="KW-0807">Transducer</keyword>
<evidence type="ECO:0000256" key="12">
    <source>
        <dbReference type="SAM" id="Phobius"/>
    </source>
</evidence>
<evidence type="ECO:0000256" key="10">
    <source>
        <dbReference type="ARBA" id="ARBA00023180"/>
    </source>
</evidence>
<keyword evidence="3" id="KW-1003">Cell membrane</keyword>
<feature type="transmembrane region" description="Helical" evidence="12">
    <location>
        <begin position="1265"/>
        <end position="1288"/>
    </location>
</feature>
<dbReference type="InterPro" id="IPR017979">
    <property type="entry name" value="GPCR_3_CS"/>
</dbReference>
<dbReference type="Pfam" id="PF01094">
    <property type="entry name" value="ANF_receptor"/>
    <property type="match status" value="2"/>
</dbReference>